<dbReference type="Proteomes" id="UP000006055">
    <property type="component" value="Chromosome"/>
</dbReference>
<dbReference type="AlphaFoldDB" id="I4CA47"/>
<evidence type="ECO:0000313" key="2">
    <source>
        <dbReference type="Proteomes" id="UP000006055"/>
    </source>
</evidence>
<name>I4CA47_DESTA</name>
<dbReference type="STRING" id="706587.Desti_3796"/>
<reference evidence="2" key="1">
    <citation type="submission" date="2012-06" db="EMBL/GenBank/DDBJ databases">
        <title>Complete sequence of chromosome of Desulfomonile tiedjei DSM 6799.</title>
        <authorList>
            <person name="Lucas S."/>
            <person name="Copeland A."/>
            <person name="Lapidus A."/>
            <person name="Glavina del Rio T."/>
            <person name="Dalin E."/>
            <person name="Tice H."/>
            <person name="Bruce D."/>
            <person name="Goodwin L."/>
            <person name="Pitluck S."/>
            <person name="Peters L."/>
            <person name="Ovchinnikova G."/>
            <person name="Zeytun A."/>
            <person name="Lu M."/>
            <person name="Kyrpides N."/>
            <person name="Mavromatis K."/>
            <person name="Ivanova N."/>
            <person name="Brettin T."/>
            <person name="Detter J.C."/>
            <person name="Han C."/>
            <person name="Larimer F."/>
            <person name="Land M."/>
            <person name="Hauser L."/>
            <person name="Markowitz V."/>
            <person name="Cheng J.-F."/>
            <person name="Hugenholtz P."/>
            <person name="Woyke T."/>
            <person name="Wu D."/>
            <person name="Spring S."/>
            <person name="Schroeder M."/>
            <person name="Brambilla E."/>
            <person name="Klenk H.-P."/>
            <person name="Eisen J.A."/>
        </authorList>
    </citation>
    <scope>NUCLEOTIDE SEQUENCE [LARGE SCALE GENOMIC DNA]</scope>
    <source>
        <strain evidence="2">ATCC 49306 / DSM 6799 / DCB-1</strain>
    </source>
</reference>
<accession>I4CA47</accession>
<organism evidence="1 2">
    <name type="scientific">Desulfomonile tiedjei (strain ATCC 49306 / DSM 6799 / DCB-1)</name>
    <dbReference type="NCBI Taxonomy" id="706587"/>
    <lineage>
        <taxon>Bacteria</taxon>
        <taxon>Pseudomonadati</taxon>
        <taxon>Thermodesulfobacteriota</taxon>
        <taxon>Desulfomonilia</taxon>
        <taxon>Desulfomonilales</taxon>
        <taxon>Desulfomonilaceae</taxon>
        <taxon>Desulfomonile</taxon>
    </lineage>
</organism>
<gene>
    <name evidence="1" type="ordered locus">Desti_3796</name>
</gene>
<proteinExistence type="predicted"/>
<dbReference type="KEGG" id="dti:Desti_3796"/>
<dbReference type="EMBL" id="CP003360">
    <property type="protein sequence ID" value="AFM26438.1"/>
    <property type="molecule type" value="Genomic_DNA"/>
</dbReference>
<dbReference type="OrthoDB" id="2086264at2"/>
<protein>
    <submittedName>
        <fullName evidence="1">Uncharacterized protein</fullName>
    </submittedName>
</protein>
<dbReference type="RefSeq" id="WP_014811564.1">
    <property type="nucleotide sequence ID" value="NC_018025.1"/>
</dbReference>
<keyword evidence="2" id="KW-1185">Reference proteome</keyword>
<dbReference type="HOGENOM" id="CLU_846583_0_0_7"/>
<evidence type="ECO:0000313" key="1">
    <source>
        <dbReference type="EMBL" id="AFM26438.1"/>
    </source>
</evidence>
<sequence length="328" mass="36015">MAKYYQQFLGVGPGISVELLDDSTSPYLVRTTDGFEFFVSAEDFRNYYKEENTPTPERWSHLITDPVNGTVNSRLIEQVMNIIHTFEVCVQDFEKARSVVRSLARAVEAKPSVKPRELLRNLEELGCNPDTVSERDIKRVTEASPQIRSLLIQANCAELPGPALDKSPAELIPKSSKERVPGEESQKKVAARVAKAATARMKNVAMLVDGDILTVEIDLSKDFGPSKSGKTTIVASTEGNKSVPGRSEKIGLNVYKQEGKKAATGRKNAFKNMEMKLDGSILTITVDLSKEFGPSKSGKTVIIASSEGNQLVFGSSEKIGLNVYRKID</sequence>